<evidence type="ECO:0000313" key="2">
    <source>
        <dbReference type="Proteomes" id="UP000193944"/>
    </source>
</evidence>
<dbReference type="EMBL" id="MCFG01000197">
    <property type="protein sequence ID" value="ORX78813.1"/>
    <property type="molecule type" value="Genomic_DNA"/>
</dbReference>
<dbReference type="OrthoDB" id="10606662at2759"/>
<evidence type="ECO:0000313" key="1">
    <source>
        <dbReference type="EMBL" id="ORX78813.1"/>
    </source>
</evidence>
<sequence>MTVEEINNEESQFEIDFPKYEDYIIVNDLSYLYVTRPYTTYEEDGNISQVPYDISLQNCKYNVKENKIISEFYFGDEENTKFRLAFELRNKPTKEFTQDTQITKVDVFSVDDKKYNKNPYVIYFDYINKKIKDLRTSVRRFEITTDKGNVFNADVSRTILTVI</sequence>
<comment type="caution">
    <text evidence="1">The sequence shown here is derived from an EMBL/GenBank/DDBJ whole genome shotgun (WGS) entry which is preliminary data.</text>
</comment>
<feature type="non-terminal residue" evidence="1">
    <location>
        <position position="163"/>
    </location>
</feature>
<organism evidence="1 2">
    <name type="scientific">Anaeromyces robustus</name>
    <dbReference type="NCBI Taxonomy" id="1754192"/>
    <lineage>
        <taxon>Eukaryota</taxon>
        <taxon>Fungi</taxon>
        <taxon>Fungi incertae sedis</taxon>
        <taxon>Chytridiomycota</taxon>
        <taxon>Chytridiomycota incertae sedis</taxon>
        <taxon>Neocallimastigomycetes</taxon>
        <taxon>Neocallimastigales</taxon>
        <taxon>Neocallimastigaceae</taxon>
        <taxon>Anaeromyces</taxon>
    </lineage>
</organism>
<dbReference type="Proteomes" id="UP000193944">
    <property type="component" value="Unassembled WGS sequence"/>
</dbReference>
<keyword evidence="2" id="KW-1185">Reference proteome</keyword>
<gene>
    <name evidence="1" type="ORF">BCR32DRAFT_328397</name>
</gene>
<reference evidence="1 2" key="2">
    <citation type="submission" date="2016-08" db="EMBL/GenBank/DDBJ databases">
        <title>Pervasive Adenine N6-methylation of Active Genes in Fungi.</title>
        <authorList>
            <consortium name="DOE Joint Genome Institute"/>
            <person name="Mondo S.J."/>
            <person name="Dannebaum R.O."/>
            <person name="Kuo R.C."/>
            <person name="Labutti K."/>
            <person name="Haridas S."/>
            <person name="Kuo A."/>
            <person name="Salamov A."/>
            <person name="Ahrendt S.R."/>
            <person name="Lipzen A."/>
            <person name="Sullivan W."/>
            <person name="Andreopoulos W.B."/>
            <person name="Clum A."/>
            <person name="Lindquist E."/>
            <person name="Daum C."/>
            <person name="Ramamoorthy G.K."/>
            <person name="Gryganskyi A."/>
            <person name="Culley D."/>
            <person name="Magnuson J.K."/>
            <person name="James T.Y."/>
            <person name="O'Malley M.A."/>
            <person name="Stajich J.E."/>
            <person name="Spatafora J.W."/>
            <person name="Visel A."/>
            <person name="Grigoriev I.V."/>
        </authorList>
    </citation>
    <scope>NUCLEOTIDE SEQUENCE [LARGE SCALE GENOMIC DNA]</scope>
    <source>
        <strain evidence="1 2">S4</strain>
    </source>
</reference>
<dbReference type="AlphaFoldDB" id="A0A1Y1WZ86"/>
<proteinExistence type="predicted"/>
<name>A0A1Y1WZ86_9FUNG</name>
<reference evidence="1 2" key="1">
    <citation type="submission" date="2016-08" db="EMBL/GenBank/DDBJ databases">
        <title>A Parts List for Fungal Cellulosomes Revealed by Comparative Genomics.</title>
        <authorList>
            <consortium name="DOE Joint Genome Institute"/>
            <person name="Haitjema C.H."/>
            <person name="Gilmore S.P."/>
            <person name="Henske J.K."/>
            <person name="Solomon K.V."/>
            <person name="De Groot R."/>
            <person name="Kuo A."/>
            <person name="Mondo S.J."/>
            <person name="Salamov A.A."/>
            <person name="Labutti K."/>
            <person name="Zhao Z."/>
            <person name="Chiniquy J."/>
            <person name="Barry K."/>
            <person name="Brewer H.M."/>
            <person name="Purvine S.O."/>
            <person name="Wright A.T."/>
            <person name="Boxma B."/>
            <person name="Van Alen T."/>
            <person name="Hackstein J.H."/>
            <person name="Baker S.E."/>
            <person name="Grigoriev I.V."/>
            <person name="O'Malley M.A."/>
        </authorList>
    </citation>
    <scope>NUCLEOTIDE SEQUENCE [LARGE SCALE GENOMIC DNA]</scope>
    <source>
        <strain evidence="1 2">S4</strain>
    </source>
</reference>
<accession>A0A1Y1WZ86</accession>
<protein>
    <submittedName>
        <fullName evidence="1">Uncharacterized protein</fullName>
    </submittedName>
</protein>